<keyword evidence="6" id="KW-0963">Cytoplasm</keyword>
<dbReference type="PRINTS" id="PR00077">
    <property type="entry name" value="GPDHDRGNASE"/>
</dbReference>
<feature type="binding site" evidence="12">
    <location>
        <position position="154"/>
    </location>
    <ligand>
        <name>NAD(+)</name>
        <dbReference type="ChEBI" id="CHEBI:57540"/>
    </ligand>
</feature>
<dbReference type="Proteomes" id="UP001461498">
    <property type="component" value="Unassembled WGS sequence"/>
</dbReference>
<feature type="binding site" evidence="12">
    <location>
        <position position="97"/>
    </location>
    <ligand>
        <name>NAD(+)</name>
        <dbReference type="ChEBI" id="CHEBI:57540"/>
    </ligand>
</feature>
<comment type="pathway">
    <text evidence="2">Lipid metabolism.</text>
</comment>
<comment type="catalytic activity">
    <reaction evidence="9 14">
        <text>sn-glycerol 3-phosphate + NAD(+) = dihydroxyacetone phosphate + NADH + H(+)</text>
        <dbReference type="Rhea" id="RHEA:11092"/>
        <dbReference type="ChEBI" id="CHEBI:15378"/>
        <dbReference type="ChEBI" id="CHEBI:57540"/>
        <dbReference type="ChEBI" id="CHEBI:57597"/>
        <dbReference type="ChEBI" id="CHEBI:57642"/>
        <dbReference type="ChEBI" id="CHEBI:57945"/>
        <dbReference type="EC" id="1.1.1.8"/>
    </reaction>
</comment>
<accession>A0AAW1D3Q8</accession>
<dbReference type="InterPro" id="IPR006109">
    <property type="entry name" value="G3P_DH_NAD-dep_C"/>
</dbReference>
<feature type="binding site" evidence="11">
    <location>
        <begin position="269"/>
        <end position="270"/>
    </location>
    <ligand>
        <name>substrate</name>
    </ligand>
</feature>
<dbReference type="FunFam" id="1.10.1040.10:FF:000004">
    <property type="entry name" value="Glycerol-3-phosphate dehydrogenase [NAD(+)]"/>
    <property type="match status" value="1"/>
</dbReference>
<feature type="binding site" evidence="12">
    <location>
        <position position="269"/>
    </location>
    <ligand>
        <name>NAD(+)</name>
        <dbReference type="ChEBI" id="CHEBI:57540"/>
    </ligand>
</feature>
<evidence type="ECO:0000256" key="4">
    <source>
        <dbReference type="ARBA" id="ARBA00011009"/>
    </source>
</evidence>
<keyword evidence="18" id="KW-1185">Reference proteome</keyword>
<dbReference type="InterPro" id="IPR017751">
    <property type="entry name" value="G3P_DH_NAD-dep_euk"/>
</dbReference>
<evidence type="ECO:0000313" key="18">
    <source>
        <dbReference type="Proteomes" id="UP001461498"/>
    </source>
</evidence>
<dbReference type="AlphaFoldDB" id="A0AAW1D3Q8"/>
<dbReference type="SUPFAM" id="SSF51735">
    <property type="entry name" value="NAD(P)-binding Rossmann-fold domains"/>
    <property type="match status" value="1"/>
</dbReference>
<name>A0AAW1D3Q8_9HEMI</name>
<evidence type="ECO:0000313" key="17">
    <source>
        <dbReference type="EMBL" id="KAK9503517.1"/>
    </source>
</evidence>
<feature type="binding site" evidence="12">
    <location>
        <position position="296"/>
    </location>
    <ligand>
        <name>NAD(+)</name>
        <dbReference type="ChEBI" id="CHEBI:57540"/>
    </ligand>
</feature>
<dbReference type="PANTHER" id="PTHR11728:SF8">
    <property type="entry name" value="GLYCEROL-3-PHOSPHATE DEHYDROGENASE [NAD(+)]-RELATED"/>
    <property type="match status" value="1"/>
</dbReference>
<comment type="subunit">
    <text evidence="5">Homodimer.</text>
</comment>
<gene>
    <name evidence="17" type="ORF">O3M35_010057</name>
</gene>
<evidence type="ECO:0000256" key="10">
    <source>
        <dbReference type="PIRSR" id="PIRSR000114-1"/>
    </source>
</evidence>
<dbReference type="SUPFAM" id="SSF48179">
    <property type="entry name" value="6-phosphogluconate dehydrogenase C-terminal domain-like"/>
    <property type="match status" value="1"/>
</dbReference>
<dbReference type="PROSITE" id="PS00957">
    <property type="entry name" value="NAD_G3PDH"/>
    <property type="match status" value="1"/>
</dbReference>
<dbReference type="FunFam" id="3.40.50.720:FF:000088">
    <property type="entry name" value="Glycerol-3-phosphate dehydrogenase [NAD(+)]"/>
    <property type="match status" value="1"/>
</dbReference>
<feature type="domain" description="Glycerol-3-phosphate dehydrogenase NAD-dependent C-terminal" evidence="16">
    <location>
        <begin position="194"/>
        <end position="339"/>
    </location>
</feature>
<evidence type="ECO:0000256" key="14">
    <source>
        <dbReference type="RuleBase" id="RU361243"/>
    </source>
</evidence>
<comment type="similarity">
    <text evidence="4 13">Belongs to the NAD-dependent glycerol-3-phosphate dehydrogenase family.</text>
</comment>
<evidence type="ECO:0000256" key="3">
    <source>
        <dbReference type="ARBA" id="ARBA00005192"/>
    </source>
</evidence>
<dbReference type="InterPro" id="IPR013328">
    <property type="entry name" value="6PGD_dom2"/>
</dbReference>
<dbReference type="GO" id="GO:0005829">
    <property type="term" value="C:cytosol"/>
    <property type="evidence" value="ECO:0007669"/>
    <property type="project" value="TreeGrafter"/>
</dbReference>
<dbReference type="InterPro" id="IPR008927">
    <property type="entry name" value="6-PGluconate_DH-like_C_sf"/>
</dbReference>
<evidence type="ECO:0000256" key="1">
    <source>
        <dbReference type="ARBA" id="ARBA00004496"/>
    </source>
</evidence>
<dbReference type="GO" id="GO:0042803">
    <property type="term" value="F:protein homodimerization activity"/>
    <property type="evidence" value="ECO:0007669"/>
    <property type="project" value="InterPro"/>
</dbReference>
<feature type="binding site" evidence="12">
    <location>
        <begin position="10"/>
        <end position="15"/>
    </location>
    <ligand>
        <name>NAD(+)</name>
        <dbReference type="ChEBI" id="CHEBI:57540"/>
    </ligand>
</feature>
<comment type="subcellular location">
    <subcellularLocation>
        <location evidence="1">Cytoplasm</location>
    </subcellularLocation>
</comment>
<dbReference type="GO" id="GO:0051287">
    <property type="term" value="F:NAD binding"/>
    <property type="evidence" value="ECO:0007669"/>
    <property type="project" value="UniProtKB-UniRule"/>
</dbReference>
<evidence type="ECO:0000256" key="2">
    <source>
        <dbReference type="ARBA" id="ARBA00005189"/>
    </source>
</evidence>
<dbReference type="Gene3D" id="3.40.50.720">
    <property type="entry name" value="NAD(P)-binding Rossmann-like Domain"/>
    <property type="match status" value="1"/>
</dbReference>
<evidence type="ECO:0000256" key="7">
    <source>
        <dbReference type="ARBA" id="ARBA00023002"/>
    </source>
</evidence>
<comment type="caution">
    <text evidence="17">The sequence shown here is derived from an EMBL/GenBank/DDBJ whole genome shotgun (WGS) entry which is preliminary data.</text>
</comment>
<protein>
    <recommendedName>
        <fullName evidence="14">Glycerol-3-phosphate dehydrogenase [NAD(+)]</fullName>
        <ecNumber evidence="14">1.1.1.8</ecNumber>
    </recommendedName>
</protein>
<feature type="binding site" evidence="12">
    <location>
        <position position="298"/>
    </location>
    <ligand>
        <name>NAD(+)</name>
        <dbReference type="ChEBI" id="CHEBI:57540"/>
    </ligand>
</feature>
<dbReference type="PANTHER" id="PTHR11728">
    <property type="entry name" value="GLYCEROL-3-PHOSPHATE DEHYDROGENASE"/>
    <property type="match status" value="1"/>
</dbReference>
<evidence type="ECO:0000256" key="12">
    <source>
        <dbReference type="PIRSR" id="PIRSR000114-3"/>
    </source>
</evidence>
<feature type="domain" description="Glycerol-3-phosphate dehydrogenase NAD-dependent N-terminal" evidence="15">
    <location>
        <begin position="5"/>
        <end position="172"/>
    </location>
</feature>
<feature type="active site" description="Proton acceptor" evidence="10">
    <location>
        <position position="205"/>
    </location>
</feature>
<dbReference type="NCBIfam" id="TIGR03376">
    <property type="entry name" value="glycerol3P_DH"/>
    <property type="match status" value="1"/>
</dbReference>
<proteinExistence type="inferred from homology"/>
<keyword evidence="7 13" id="KW-0560">Oxidoreductase</keyword>
<evidence type="ECO:0000256" key="6">
    <source>
        <dbReference type="ARBA" id="ARBA00022490"/>
    </source>
</evidence>
<evidence type="ECO:0000256" key="9">
    <source>
        <dbReference type="ARBA" id="ARBA00048683"/>
    </source>
</evidence>
<evidence type="ECO:0000256" key="11">
    <source>
        <dbReference type="PIRSR" id="PIRSR000114-2"/>
    </source>
</evidence>
<dbReference type="GO" id="GO:0046168">
    <property type="term" value="P:glycerol-3-phosphate catabolic process"/>
    <property type="evidence" value="ECO:0007669"/>
    <property type="project" value="UniProtKB-UniRule"/>
</dbReference>
<dbReference type="InterPro" id="IPR036291">
    <property type="entry name" value="NAD(P)-bd_dom_sf"/>
</dbReference>
<dbReference type="Pfam" id="PF07479">
    <property type="entry name" value="NAD_Gly3P_dh_C"/>
    <property type="match status" value="1"/>
</dbReference>
<dbReference type="EMBL" id="JAPXFL010000007">
    <property type="protein sequence ID" value="KAK9503517.1"/>
    <property type="molecule type" value="Genomic_DNA"/>
</dbReference>
<sequence length="379" mass="42122">MSGKKVSIIGSGNWGSAIAKIIGANVLNLEDFDNKVKMYVYEEYIDGKKLTDIINEQHENVKYLPGHTLPDNVIAVPSLEETANDADYLIFVIPHQFIVTICKNLVGKIKPTAVGLSLIKGFEQKKGGGIELISNLIKATLNIEVCVLMGANIASEVASGKFCETTIGSARRDIGMTLQRLVQTDNFRVVVVPDVQTVEMCGALKNIVACAAGFIDGLGYGENTKAAIIRIGLMEMIRFVEHYYPNSKVTTFFESCGIADLITTCYGGRNRRMSEQFVLTGKSFDELEAELLNGQKLQGPITAEEVNSMLKERKMENKFPLFTAVHRISKKMIKPEQLIDYIRCHPVHENCHPIKIVLKKLQYNLSLWYPANNKITSTL</sequence>
<reference evidence="17 18" key="1">
    <citation type="submission" date="2022-12" db="EMBL/GenBank/DDBJ databases">
        <title>Chromosome-level genome assembly of true bugs.</title>
        <authorList>
            <person name="Ma L."/>
            <person name="Li H."/>
        </authorList>
    </citation>
    <scope>NUCLEOTIDE SEQUENCE [LARGE SCALE GENOMIC DNA]</scope>
    <source>
        <strain evidence="17">Lab_2022b</strain>
    </source>
</reference>
<dbReference type="InterPro" id="IPR006168">
    <property type="entry name" value="G3P_DH_NAD-dep"/>
</dbReference>
<comment type="pathway">
    <text evidence="3">Phospholipid metabolism; alpha-glycerophosphate cycle.</text>
</comment>
<organism evidence="17 18">
    <name type="scientific">Rhynocoris fuscipes</name>
    <dbReference type="NCBI Taxonomy" id="488301"/>
    <lineage>
        <taxon>Eukaryota</taxon>
        <taxon>Metazoa</taxon>
        <taxon>Ecdysozoa</taxon>
        <taxon>Arthropoda</taxon>
        <taxon>Hexapoda</taxon>
        <taxon>Insecta</taxon>
        <taxon>Pterygota</taxon>
        <taxon>Neoptera</taxon>
        <taxon>Paraneoptera</taxon>
        <taxon>Hemiptera</taxon>
        <taxon>Heteroptera</taxon>
        <taxon>Panheteroptera</taxon>
        <taxon>Cimicomorpha</taxon>
        <taxon>Reduviidae</taxon>
        <taxon>Harpactorinae</taxon>
        <taxon>Harpactorini</taxon>
        <taxon>Rhynocoris</taxon>
    </lineage>
</organism>
<evidence type="ECO:0000259" key="15">
    <source>
        <dbReference type="Pfam" id="PF01210"/>
    </source>
</evidence>
<dbReference type="GO" id="GO:0141152">
    <property type="term" value="F:glycerol-3-phosphate dehydrogenase (NAD+) activity"/>
    <property type="evidence" value="ECO:0007669"/>
    <property type="project" value="UniProtKB-UniRule"/>
</dbReference>
<evidence type="ECO:0000259" key="16">
    <source>
        <dbReference type="Pfam" id="PF07479"/>
    </source>
</evidence>
<feature type="binding site" evidence="11">
    <location>
        <position position="120"/>
    </location>
    <ligand>
        <name>substrate</name>
    </ligand>
</feature>
<dbReference type="EC" id="1.1.1.8" evidence="14"/>
<evidence type="ECO:0000256" key="5">
    <source>
        <dbReference type="ARBA" id="ARBA00011738"/>
    </source>
</evidence>
<evidence type="ECO:0000256" key="8">
    <source>
        <dbReference type="ARBA" id="ARBA00023027"/>
    </source>
</evidence>
<evidence type="ECO:0000256" key="13">
    <source>
        <dbReference type="RuleBase" id="RU000437"/>
    </source>
</evidence>
<dbReference type="GO" id="GO:0005975">
    <property type="term" value="P:carbohydrate metabolic process"/>
    <property type="evidence" value="ECO:0007669"/>
    <property type="project" value="InterPro"/>
</dbReference>
<dbReference type="PIRSF" id="PIRSF000114">
    <property type="entry name" value="Glycerol-3-P_dh"/>
    <property type="match status" value="1"/>
</dbReference>
<dbReference type="InterPro" id="IPR011128">
    <property type="entry name" value="G3P_DH_NAD-dep_N"/>
</dbReference>
<dbReference type="Gene3D" id="1.10.1040.10">
    <property type="entry name" value="N-(1-d-carboxylethyl)-l-norvaline Dehydrogenase, domain 2"/>
    <property type="match status" value="1"/>
</dbReference>
<keyword evidence="8 12" id="KW-0520">NAD</keyword>
<dbReference type="Pfam" id="PF01210">
    <property type="entry name" value="NAD_Gly3P_dh_N"/>
    <property type="match status" value="1"/>
</dbReference>